<proteinExistence type="predicted"/>
<name>A0AAQ3XAK5_PASNO</name>
<accession>A0AAQ3XAK5</accession>
<gene>
    <name evidence="1" type="ORF">U9M48_036953</name>
</gene>
<dbReference type="AlphaFoldDB" id="A0AAQ3XAK5"/>
<sequence>MLALMRESDWFVGVVERDWGPGRAAGCRTRVWQVVPVECGHKRESKQSGQQDCCCRLRPLTHLALTIIVFSRLDAQQSLGTPTLSMNLHHR</sequence>
<evidence type="ECO:0000313" key="1">
    <source>
        <dbReference type="EMBL" id="WVZ90671.1"/>
    </source>
</evidence>
<organism evidence="1 2">
    <name type="scientific">Paspalum notatum var. saurae</name>
    <dbReference type="NCBI Taxonomy" id="547442"/>
    <lineage>
        <taxon>Eukaryota</taxon>
        <taxon>Viridiplantae</taxon>
        <taxon>Streptophyta</taxon>
        <taxon>Embryophyta</taxon>
        <taxon>Tracheophyta</taxon>
        <taxon>Spermatophyta</taxon>
        <taxon>Magnoliopsida</taxon>
        <taxon>Liliopsida</taxon>
        <taxon>Poales</taxon>
        <taxon>Poaceae</taxon>
        <taxon>PACMAD clade</taxon>
        <taxon>Panicoideae</taxon>
        <taxon>Andropogonodae</taxon>
        <taxon>Paspaleae</taxon>
        <taxon>Paspalinae</taxon>
        <taxon>Paspalum</taxon>
    </lineage>
</organism>
<dbReference type="Proteomes" id="UP001341281">
    <property type="component" value="Chromosome 08"/>
</dbReference>
<evidence type="ECO:0000313" key="2">
    <source>
        <dbReference type="Proteomes" id="UP001341281"/>
    </source>
</evidence>
<reference evidence="1 2" key="1">
    <citation type="submission" date="2024-02" db="EMBL/GenBank/DDBJ databases">
        <title>High-quality chromosome-scale genome assembly of Pensacola bahiagrass (Paspalum notatum Flugge var. saurae).</title>
        <authorList>
            <person name="Vega J.M."/>
            <person name="Podio M."/>
            <person name="Orjuela J."/>
            <person name="Siena L.A."/>
            <person name="Pessino S.C."/>
            <person name="Combes M.C."/>
            <person name="Mariac C."/>
            <person name="Albertini E."/>
            <person name="Pupilli F."/>
            <person name="Ortiz J.P.A."/>
            <person name="Leblanc O."/>
        </authorList>
    </citation>
    <scope>NUCLEOTIDE SEQUENCE [LARGE SCALE GENOMIC DNA]</scope>
    <source>
        <strain evidence="1">R1</strain>
        <tissue evidence="1">Leaf</tissue>
    </source>
</reference>
<keyword evidence="2" id="KW-1185">Reference proteome</keyword>
<dbReference type="EMBL" id="CP144752">
    <property type="protein sequence ID" value="WVZ90671.1"/>
    <property type="molecule type" value="Genomic_DNA"/>
</dbReference>
<protein>
    <submittedName>
        <fullName evidence="1">Uncharacterized protein</fullName>
    </submittedName>
</protein>